<comment type="function">
    <text evidence="3">Component of the exocyst complex.</text>
</comment>
<dbReference type="PANTHER" id="PTHR12542">
    <property type="entry name" value="EXOCYST COMPLEX PROTEIN EXO70"/>
    <property type="match status" value="1"/>
</dbReference>
<reference evidence="6 7" key="1">
    <citation type="submission" date="2017-09" db="EMBL/GenBank/DDBJ databases">
        <authorList>
            <consortium name="International Durum Wheat Genome Sequencing Consortium (IDWGSC)"/>
            <person name="Milanesi L."/>
        </authorList>
    </citation>
    <scope>NUCLEOTIDE SEQUENCE [LARGE SCALE GENOMIC DNA]</scope>
    <source>
        <strain evidence="7">cv. Svevo</strain>
    </source>
</reference>
<dbReference type="EMBL" id="LT934114">
    <property type="protein sequence ID" value="VAH53844.1"/>
    <property type="molecule type" value="Genomic_DNA"/>
</dbReference>
<keyword evidence="7" id="KW-1185">Reference proteome</keyword>
<dbReference type="InterPro" id="IPR046364">
    <property type="entry name" value="Exo70_C"/>
</dbReference>
<dbReference type="GO" id="GO:0015031">
    <property type="term" value="P:protein transport"/>
    <property type="evidence" value="ECO:0007669"/>
    <property type="project" value="UniProtKB-KW"/>
</dbReference>
<dbReference type="InterPro" id="IPR016159">
    <property type="entry name" value="Cullin_repeat-like_dom_sf"/>
</dbReference>
<dbReference type="SUPFAM" id="SSF74788">
    <property type="entry name" value="Cullin repeat-like"/>
    <property type="match status" value="1"/>
</dbReference>
<dbReference type="Pfam" id="PF03081">
    <property type="entry name" value="Exo70_C"/>
    <property type="match status" value="1"/>
</dbReference>
<organism evidence="6 7">
    <name type="scientific">Triticum turgidum subsp. durum</name>
    <name type="common">Durum wheat</name>
    <name type="synonym">Triticum durum</name>
    <dbReference type="NCBI Taxonomy" id="4567"/>
    <lineage>
        <taxon>Eukaryota</taxon>
        <taxon>Viridiplantae</taxon>
        <taxon>Streptophyta</taxon>
        <taxon>Embryophyta</taxon>
        <taxon>Tracheophyta</taxon>
        <taxon>Spermatophyta</taxon>
        <taxon>Magnoliopsida</taxon>
        <taxon>Liliopsida</taxon>
        <taxon>Poales</taxon>
        <taxon>Poaceae</taxon>
        <taxon>BOP clade</taxon>
        <taxon>Pooideae</taxon>
        <taxon>Triticodae</taxon>
        <taxon>Triticeae</taxon>
        <taxon>Triticinae</taxon>
        <taxon>Triticum</taxon>
    </lineage>
</organism>
<gene>
    <name evidence="6" type="ORF">TRITD_2Bv1G249470</name>
</gene>
<feature type="domain" description="Exocyst complex subunit Exo70 C-terminal" evidence="5">
    <location>
        <begin position="190"/>
        <end position="497"/>
    </location>
</feature>
<evidence type="ECO:0000256" key="4">
    <source>
        <dbReference type="SAM" id="MobiDB-lite"/>
    </source>
</evidence>
<feature type="region of interest" description="Disordered" evidence="4">
    <location>
        <begin position="1"/>
        <end position="22"/>
    </location>
</feature>
<keyword evidence="3" id="KW-0653">Protein transport</keyword>
<dbReference type="Gene3D" id="1.20.1280.170">
    <property type="entry name" value="Exocyst complex component Exo70"/>
    <property type="match status" value="1"/>
</dbReference>
<evidence type="ECO:0000313" key="7">
    <source>
        <dbReference type="Proteomes" id="UP000324705"/>
    </source>
</evidence>
<evidence type="ECO:0000313" key="6">
    <source>
        <dbReference type="EMBL" id="VAH53844.1"/>
    </source>
</evidence>
<evidence type="ECO:0000259" key="5">
    <source>
        <dbReference type="Pfam" id="PF03081"/>
    </source>
</evidence>
<evidence type="ECO:0000256" key="1">
    <source>
        <dbReference type="ARBA" id="ARBA00006756"/>
    </source>
</evidence>
<proteinExistence type="inferred from homology"/>
<dbReference type="InterPro" id="IPR004140">
    <property type="entry name" value="Exo70"/>
</dbReference>
<dbReference type="Gramene" id="TRITD2Bv1G249470.1">
    <property type="protein sequence ID" value="TRITD2Bv1G249470.1"/>
    <property type="gene ID" value="TRITD2Bv1G249470"/>
</dbReference>
<protein>
    <recommendedName>
        <fullName evidence="3">Exocyst subunit Exo70 family protein</fullName>
    </recommendedName>
</protein>
<dbReference type="GO" id="GO:0000145">
    <property type="term" value="C:exocyst"/>
    <property type="evidence" value="ECO:0007669"/>
    <property type="project" value="InterPro"/>
</dbReference>
<keyword evidence="3" id="KW-0268">Exocytosis</keyword>
<dbReference type="GO" id="GO:0005546">
    <property type="term" value="F:phosphatidylinositol-4,5-bisphosphate binding"/>
    <property type="evidence" value="ECO:0007669"/>
    <property type="project" value="InterPro"/>
</dbReference>
<comment type="similarity">
    <text evidence="1 3">Belongs to the EXO70 family.</text>
</comment>
<name>A0A9R1RU35_TRITD</name>
<dbReference type="PANTHER" id="PTHR12542:SF108">
    <property type="entry name" value="EXOCYST SUBUNIT EXO70 FAMILY PROTEIN"/>
    <property type="match status" value="1"/>
</dbReference>
<evidence type="ECO:0000256" key="2">
    <source>
        <dbReference type="ARBA" id="ARBA00022448"/>
    </source>
</evidence>
<accession>A0A9R1RU35</accession>
<dbReference type="Proteomes" id="UP000324705">
    <property type="component" value="Chromosome 2B"/>
</dbReference>
<keyword evidence="2 3" id="KW-0813">Transport</keyword>
<sequence>MAGRLPAVPEASTDGAKADHPPVVGLYRDRIQAVSVSGVWRRSIIFGHGGSGSSSASNSCPSDNSGYSSGSASAVALERFGNQDFGRIARQMVSDGYTGRMVEEFVEVSPAPALKFGGSPDHALKNWFSELDVDWVLQIHDEPGLRQLLRDKPASTLQDLVERWIRALTVIVANITELLFAFYTTPAVVQFSKASITELFDVVDVIIIVLEAEKLQAVLDMFTCVCGVSHIFTPVLISPKHPSVLNELGGMLERQGNRLSEVISSTMEEVRKLVEEDDSWAIEILRGGGEVHNNTRFIMDCIVSMSNAWTSMRNSAPRHNIANLDSLIYRTIDYLKGLLYTKSGSCSDQSLRYLFLLNNSYFIAHVFSQSSGSFNPLMSNLLTLKLAPASECRKYMDSYLDVSWGHVLSCIPKSRFPGPIHRWINTSSLVKFESAFHKTYQTQKLWKVPDPELRDALRMAITERVISGYRDYLEEHPELGKHVGCQSSSPEVLEGMLGELFEG</sequence>
<dbReference type="AlphaFoldDB" id="A0A9R1RU35"/>
<dbReference type="GO" id="GO:0006887">
    <property type="term" value="P:exocytosis"/>
    <property type="evidence" value="ECO:0007669"/>
    <property type="project" value="UniProtKB-KW"/>
</dbReference>
<evidence type="ECO:0000256" key="3">
    <source>
        <dbReference type="RuleBase" id="RU365026"/>
    </source>
</evidence>